<proteinExistence type="predicted"/>
<feature type="compositionally biased region" description="Polar residues" evidence="1">
    <location>
        <begin position="31"/>
        <end position="47"/>
    </location>
</feature>
<dbReference type="Proteomes" id="UP001460270">
    <property type="component" value="Unassembled WGS sequence"/>
</dbReference>
<evidence type="ECO:0000313" key="3">
    <source>
        <dbReference type="Proteomes" id="UP001460270"/>
    </source>
</evidence>
<gene>
    <name evidence="2" type="ORF">WMY93_018240</name>
</gene>
<evidence type="ECO:0000313" key="2">
    <source>
        <dbReference type="EMBL" id="KAK7901471.1"/>
    </source>
</evidence>
<accession>A0AAW0NV24</accession>
<sequence length="228" mass="25343">MCKLPDCHMNELTVSHTRQKALACVHRSTLHSRSTPDPSNLSRSTPDPLQILSRSLPDPLQIHSRSSTPDPLQSLQILSRSSPDPLQLLSKSTPLQILSRSSPDPLQILFQILSRSSPDPSPDPLQILSRSISRSLQILQILSRSLQILSRSTPILSKILSRYPDPLQIQLQIQIRSRIRSSPLQNPLSLSRSSQIPPDLQIRSRSTAFTAFAPLCSSSLTFLSRDLA</sequence>
<name>A0AAW0NV24_9GOBI</name>
<evidence type="ECO:0000256" key="1">
    <source>
        <dbReference type="SAM" id="MobiDB-lite"/>
    </source>
</evidence>
<protein>
    <submittedName>
        <fullName evidence="2">Uncharacterized protein</fullName>
    </submittedName>
</protein>
<feature type="region of interest" description="Disordered" evidence="1">
    <location>
        <begin position="28"/>
        <end position="50"/>
    </location>
</feature>
<dbReference type="AlphaFoldDB" id="A0AAW0NV24"/>
<keyword evidence="3" id="KW-1185">Reference proteome</keyword>
<organism evidence="2 3">
    <name type="scientific">Mugilogobius chulae</name>
    <name type="common">yellowstripe goby</name>
    <dbReference type="NCBI Taxonomy" id="88201"/>
    <lineage>
        <taxon>Eukaryota</taxon>
        <taxon>Metazoa</taxon>
        <taxon>Chordata</taxon>
        <taxon>Craniata</taxon>
        <taxon>Vertebrata</taxon>
        <taxon>Euteleostomi</taxon>
        <taxon>Actinopterygii</taxon>
        <taxon>Neopterygii</taxon>
        <taxon>Teleostei</taxon>
        <taxon>Neoteleostei</taxon>
        <taxon>Acanthomorphata</taxon>
        <taxon>Gobiaria</taxon>
        <taxon>Gobiiformes</taxon>
        <taxon>Gobioidei</taxon>
        <taxon>Gobiidae</taxon>
        <taxon>Gobionellinae</taxon>
        <taxon>Mugilogobius</taxon>
    </lineage>
</organism>
<reference evidence="3" key="1">
    <citation type="submission" date="2024-04" db="EMBL/GenBank/DDBJ databases">
        <title>Salinicola lusitanus LLJ914,a marine bacterium isolated from the Okinawa Trough.</title>
        <authorList>
            <person name="Li J."/>
        </authorList>
    </citation>
    <scope>NUCLEOTIDE SEQUENCE [LARGE SCALE GENOMIC DNA]</scope>
</reference>
<dbReference type="EMBL" id="JBBPFD010000013">
    <property type="protein sequence ID" value="KAK7901471.1"/>
    <property type="molecule type" value="Genomic_DNA"/>
</dbReference>
<comment type="caution">
    <text evidence="2">The sequence shown here is derived from an EMBL/GenBank/DDBJ whole genome shotgun (WGS) entry which is preliminary data.</text>
</comment>